<proteinExistence type="inferred from homology"/>
<sequence length="524" mass="58402">MDRVHHFGKLPHELVEIVQETFFLHLVATEPEKVVPDGKSLLSAMVQRPTEKDPTAMLHERVDKVVKDAFWKEARHLLSDPIPSVQIARLKGLLSDRPEFLLLSFPVLTHFPVREAMVPLFPPNHPILATLATPLPPTASPLISTTLILKEILVAMRQRAAPIRDADIDQLLARLDTPLSPQIPALGPSSSIKPSTVQLASLITSTMASILSLLSDMQSDLNQFVLGHMSESQLKDVVAEEAKKREKQLVLDIWGGTERIHTLWQAWLDELRDASDVPPKDRWIHRLAQSLGSNEPVSCLVPIDRDAPPDSTVGNQLPPQLFFTTPQLLYAQNYLQALVVAAALRALTKLPPSSQGSDFMHRIWSLLKAEIDEEHPSESPTKIINFADEVVRARRLVDGAVNENEEAQLRAAVDRTLTYNDPVFLLLRNRLLAALARHLCGLKNDTAVVNNHVPERMQTGRTLDERAGKRLRLDADQAPTANSPPAPVVKGFEDSVFVSGTEEIMTKLYAHLLWVDNVWNPNET</sequence>
<dbReference type="InterPro" id="IPR008862">
    <property type="entry name" value="Tcp11"/>
</dbReference>
<dbReference type="Pfam" id="PF05794">
    <property type="entry name" value="Tcp11"/>
    <property type="match status" value="1"/>
</dbReference>
<reference evidence="2" key="1">
    <citation type="submission" date="2023-03" db="EMBL/GenBank/DDBJ databases">
        <title>Massive genome expansion in bonnet fungi (Mycena s.s.) driven by repeated elements and novel gene families across ecological guilds.</title>
        <authorList>
            <consortium name="Lawrence Berkeley National Laboratory"/>
            <person name="Harder C.B."/>
            <person name="Miyauchi S."/>
            <person name="Viragh M."/>
            <person name="Kuo A."/>
            <person name="Thoen E."/>
            <person name="Andreopoulos B."/>
            <person name="Lu D."/>
            <person name="Skrede I."/>
            <person name="Drula E."/>
            <person name="Henrissat B."/>
            <person name="Morin E."/>
            <person name="Kohler A."/>
            <person name="Barry K."/>
            <person name="LaButti K."/>
            <person name="Morin E."/>
            <person name="Salamov A."/>
            <person name="Lipzen A."/>
            <person name="Mereny Z."/>
            <person name="Hegedus B."/>
            <person name="Baldrian P."/>
            <person name="Stursova M."/>
            <person name="Weitz H."/>
            <person name="Taylor A."/>
            <person name="Grigoriev I.V."/>
            <person name="Nagy L.G."/>
            <person name="Martin F."/>
            <person name="Kauserud H."/>
        </authorList>
    </citation>
    <scope>NUCLEOTIDE SEQUENCE</scope>
    <source>
        <strain evidence="2">9284</strain>
    </source>
</reference>
<evidence type="ECO:0000256" key="1">
    <source>
        <dbReference type="ARBA" id="ARBA00010954"/>
    </source>
</evidence>
<protein>
    <submittedName>
        <fullName evidence="2">Uncharacterized protein</fullName>
    </submittedName>
</protein>
<evidence type="ECO:0000313" key="3">
    <source>
        <dbReference type="Proteomes" id="UP001221142"/>
    </source>
</evidence>
<organism evidence="2 3">
    <name type="scientific">Roridomyces roridus</name>
    <dbReference type="NCBI Taxonomy" id="1738132"/>
    <lineage>
        <taxon>Eukaryota</taxon>
        <taxon>Fungi</taxon>
        <taxon>Dikarya</taxon>
        <taxon>Basidiomycota</taxon>
        <taxon>Agaricomycotina</taxon>
        <taxon>Agaricomycetes</taxon>
        <taxon>Agaricomycetidae</taxon>
        <taxon>Agaricales</taxon>
        <taxon>Marasmiineae</taxon>
        <taxon>Mycenaceae</taxon>
        <taxon>Roridomyces</taxon>
    </lineage>
</organism>
<name>A0AAD7CHB0_9AGAR</name>
<dbReference type="AlphaFoldDB" id="A0AAD7CHB0"/>
<comment type="caution">
    <text evidence="2">The sequence shown here is derived from an EMBL/GenBank/DDBJ whole genome shotgun (WGS) entry which is preliminary data.</text>
</comment>
<dbReference type="Proteomes" id="UP001221142">
    <property type="component" value="Unassembled WGS sequence"/>
</dbReference>
<keyword evidence="3" id="KW-1185">Reference proteome</keyword>
<dbReference type="EMBL" id="JARKIF010000002">
    <property type="protein sequence ID" value="KAJ7647248.1"/>
    <property type="molecule type" value="Genomic_DNA"/>
</dbReference>
<comment type="similarity">
    <text evidence="1">Belongs to the TCP11 family.</text>
</comment>
<evidence type="ECO:0000313" key="2">
    <source>
        <dbReference type="EMBL" id="KAJ7647248.1"/>
    </source>
</evidence>
<gene>
    <name evidence="2" type="ORF">FB45DRAFT_821958</name>
</gene>
<accession>A0AAD7CHB0</accession>